<evidence type="ECO:0000313" key="2">
    <source>
        <dbReference type="Proteomes" id="UP000633814"/>
    </source>
</evidence>
<gene>
    <name evidence="1" type="ORF">JAO78_002210</name>
</gene>
<organism evidence="1 2">
    <name type="scientific">Alishewanella maricola</name>
    <dbReference type="NCBI Taxonomy" id="2795740"/>
    <lineage>
        <taxon>Bacteria</taxon>
        <taxon>Pseudomonadati</taxon>
        <taxon>Pseudomonadota</taxon>
        <taxon>Gammaproteobacteria</taxon>
        <taxon>Alteromonadales</taxon>
        <taxon>Alteromonadaceae</taxon>
        <taxon>Alishewanella</taxon>
    </lineage>
</organism>
<dbReference type="InterPro" id="IPR016908">
    <property type="entry name" value="UCP029037"/>
</dbReference>
<proteinExistence type="predicted"/>
<name>A0ABS8BZY3_9ALTE</name>
<dbReference type="Proteomes" id="UP000633814">
    <property type="component" value="Unassembled WGS sequence"/>
</dbReference>
<dbReference type="RefSeq" id="WP_226749713.1">
    <property type="nucleotide sequence ID" value="NZ_JAEINI020000001.1"/>
</dbReference>
<comment type="caution">
    <text evidence="1">The sequence shown here is derived from an EMBL/GenBank/DDBJ whole genome shotgun (WGS) entry which is preliminary data.</text>
</comment>
<dbReference type="Pfam" id="PF10071">
    <property type="entry name" value="DUF2310"/>
    <property type="match status" value="1"/>
</dbReference>
<keyword evidence="2" id="KW-1185">Reference proteome</keyword>
<evidence type="ECO:0000313" key="1">
    <source>
        <dbReference type="EMBL" id="MCB5225625.1"/>
    </source>
</evidence>
<accession>A0ABS8BZY3</accession>
<sequence>MYLAELRFRVIADTDLTQAEQAIRAYIEALIFNGQVLGREFPTAWQQDTFSSRVVLASQDALTSKWHSNRVRYAEQQLTEAGLGYAQHTLLGADLMSQQTCETLPKSLILFTSFADTCSPLRCAETLRPVPLFWLTAAEDDFEALIRWQIQYQALDEIQLQEDRVLPKIAENSLQQLHSKLNRRGRQLAQQISRLNQLPIWYALYSGSSSDCQQDANKCCPGCGADWRLATPRLEMFDFQCDNCQLLSNIAWECQSKQAS</sequence>
<protein>
    <submittedName>
        <fullName evidence="1">Zn-ribbon-containing protein</fullName>
    </submittedName>
</protein>
<dbReference type="EMBL" id="JAEINI020000001">
    <property type="protein sequence ID" value="MCB5225625.1"/>
    <property type="molecule type" value="Genomic_DNA"/>
</dbReference>
<reference evidence="1 2" key="1">
    <citation type="submission" date="2021-10" db="EMBL/GenBank/DDBJ databases">
        <title>Alishewanella koreense sp. nov. isolated from seawater of southwestern coast in South Korea and the proposal for the reclassification of Rheinheimera perlucida and Rheinheimera tuosuensis as Arsukibacterium perlucida and Arsukibacterium tuosuensis.</title>
        <authorList>
            <person name="Kim K.H."/>
            <person name="Ruan W."/>
            <person name="Kim K.R."/>
            <person name="Baek J.H."/>
            <person name="Jeon C.O."/>
        </authorList>
    </citation>
    <scope>NUCLEOTIDE SEQUENCE [LARGE SCALE GENOMIC DNA]</scope>
    <source>
        <strain evidence="1 2">16-MA</strain>
    </source>
</reference>